<accession>A0A6J4KJ03</accession>
<feature type="compositionally biased region" description="Basic residues" evidence="1">
    <location>
        <begin position="9"/>
        <end position="20"/>
    </location>
</feature>
<evidence type="ECO:0000256" key="1">
    <source>
        <dbReference type="SAM" id="MobiDB-lite"/>
    </source>
</evidence>
<gene>
    <name evidence="2" type="ORF">AVDCRST_MAG11-1155</name>
</gene>
<dbReference type="EMBL" id="CADCTU010000263">
    <property type="protein sequence ID" value="CAA9305934.1"/>
    <property type="molecule type" value="Genomic_DNA"/>
</dbReference>
<sequence>AARGPRVGRASRRRRRRGRPRERGAPA</sequence>
<name>A0A6J4KJ03_9BACT</name>
<protein>
    <submittedName>
        <fullName evidence="2">Uncharacterized protein</fullName>
    </submittedName>
</protein>
<proteinExistence type="predicted"/>
<evidence type="ECO:0000313" key="2">
    <source>
        <dbReference type="EMBL" id="CAA9305934.1"/>
    </source>
</evidence>
<feature type="region of interest" description="Disordered" evidence="1">
    <location>
        <begin position="1"/>
        <end position="27"/>
    </location>
</feature>
<organism evidence="2">
    <name type="scientific">uncultured Gemmatimonadaceae bacterium</name>
    <dbReference type="NCBI Taxonomy" id="246130"/>
    <lineage>
        <taxon>Bacteria</taxon>
        <taxon>Pseudomonadati</taxon>
        <taxon>Gemmatimonadota</taxon>
        <taxon>Gemmatimonadia</taxon>
        <taxon>Gemmatimonadales</taxon>
        <taxon>Gemmatimonadaceae</taxon>
        <taxon>environmental samples</taxon>
    </lineage>
</organism>
<reference evidence="2" key="1">
    <citation type="submission" date="2020-02" db="EMBL/GenBank/DDBJ databases">
        <authorList>
            <person name="Meier V. D."/>
        </authorList>
    </citation>
    <scope>NUCLEOTIDE SEQUENCE</scope>
    <source>
        <strain evidence="2">AVDCRST_MAG11</strain>
    </source>
</reference>
<feature type="non-terminal residue" evidence="2">
    <location>
        <position position="1"/>
    </location>
</feature>
<feature type="non-terminal residue" evidence="2">
    <location>
        <position position="27"/>
    </location>
</feature>
<dbReference type="AlphaFoldDB" id="A0A6J4KJ03"/>